<feature type="non-terminal residue" evidence="2">
    <location>
        <position position="1"/>
    </location>
</feature>
<dbReference type="AlphaFoldDB" id="A0A6J4KXI1"/>
<feature type="region of interest" description="Disordered" evidence="1">
    <location>
        <begin position="1"/>
        <end position="51"/>
    </location>
</feature>
<name>A0A6J4KXI1_9ACTN</name>
<accession>A0A6J4KXI1</accession>
<evidence type="ECO:0000256" key="1">
    <source>
        <dbReference type="SAM" id="MobiDB-lite"/>
    </source>
</evidence>
<dbReference type="EMBL" id="CADCTS010000339">
    <property type="protein sequence ID" value="CAA9315874.1"/>
    <property type="molecule type" value="Genomic_DNA"/>
</dbReference>
<protein>
    <submittedName>
        <fullName evidence="2">Uncharacterized protein</fullName>
    </submittedName>
</protein>
<feature type="compositionally biased region" description="Low complexity" evidence="1">
    <location>
        <begin position="1"/>
        <end position="15"/>
    </location>
</feature>
<gene>
    <name evidence="2" type="ORF">AVDCRST_MAG48-2349</name>
</gene>
<sequence>WPASSPSTSARSSTGPPGPRCRGWRRTPGGTPTAGPASSRAGRGPEPPGRR</sequence>
<evidence type="ECO:0000313" key="2">
    <source>
        <dbReference type="EMBL" id="CAA9315874.1"/>
    </source>
</evidence>
<organism evidence="2">
    <name type="scientific">uncultured Friedmanniella sp</name>
    <dbReference type="NCBI Taxonomy" id="335381"/>
    <lineage>
        <taxon>Bacteria</taxon>
        <taxon>Bacillati</taxon>
        <taxon>Actinomycetota</taxon>
        <taxon>Actinomycetes</taxon>
        <taxon>Propionibacteriales</taxon>
        <taxon>Nocardioidaceae</taxon>
        <taxon>Friedmanniella</taxon>
        <taxon>environmental samples</taxon>
    </lineage>
</organism>
<proteinExistence type="predicted"/>
<reference evidence="2" key="1">
    <citation type="submission" date="2020-02" db="EMBL/GenBank/DDBJ databases">
        <authorList>
            <person name="Meier V. D."/>
        </authorList>
    </citation>
    <scope>NUCLEOTIDE SEQUENCE</scope>
    <source>
        <strain evidence="2">AVDCRST_MAG48</strain>
    </source>
</reference>
<feature type="non-terminal residue" evidence="2">
    <location>
        <position position="51"/>
    </location>
</feature>
<feature type="compositionally biased region" description="Low complexity" evidence="1">
    <location>
        <begin position="26"/>
        <end position="36"/>
    </location>
</feature>